<accession>A0AAV7IDB5</accession>
<feature type="binding site" evidence="8">
    <location>
        <position position="26"/>
    </location>
    <ligand>
        <name>Mg(2+)</name>
        <dbReference type="ChEBI" id="CHEBI:18420"/>
    </ligand>
</feature>
<comment type="caution">
    <text evidence="9">The sequence shown here is derived from an EMBL/GenBank/DDBJ whole genome shotgun (WGS) entry which is preliminary data.</text>
</comment>
<comment type="similarity">
    <text evidence="2">Belongs to the HAD-like hydrolase superfamily. PHOSPHO family.</text>
</comment>
<dbReference type="InterPro" id="IPR036412">
    <property type="entry name" value="HAD-like_sf"/>
</dbReference>
<keyword evidence="5 8" id="KW-0460">Magnesium</keyword>
<feature type="active site" description="Nucleophile" evidence="6">
    <location>
        <position position="24"/>
    </location>
</feature>
<evidence type="ECO:0000256" key="8">
    <source>
        <dbReference type="PIRSR" id="PIRSR031051-3"/>
    </source>
</evidence>
<dbReference type="SUPFAM" id="SSF56784">
    <property type="entry name" value="HAD-like"/>
    <property type="match status" value="1"/>
</dbReference>
<dbReference type="AlphaFoldDB" id="A0AAV7IDB5"/>
<dbReference type="PANTHER" id="PTHR20889:SF12">
    <property type="entry name" value="LP01149P"/>
    <property type="match status" value="1"/>
</dbReference>
<feature type="binding site" evidence="8">
    <location>
        <position position="24"/>
    </location>
    <ligand>
        <name>Mg(2+)</name>
        <dbReference type="ChEBI" id="CHEBI:18420"/>
    </ligand>
</feature>
<name>A0AAV7IDB5_COTGL</name>
<feature type="binding site" evidence="7">
    <location>
        <position position="35"/>
    </location>
    <ligand>
        <name>substrate</name>
    </ligand>
</feature>
<dbReference type="InterPro" id="IPR016965">
    <property type="entry name" value="Pase_PHOSPHO-typ"/>
</dbReference>
<keyword evidence="4" id="KW-0378">Hydrolase</keyword>
<gene>
    <name evidence="9" type="ORF">KQX54_007433</name>
</gene>
<evidence type="ECO:0000256" key="6">
    <source>
        <dbReference type="PIRSR" id="PIRSR031051-1"/>
    </source>
</evidence>
<evidence type="ECO:0000256" key="7">
    <source>
        <dbReference type="PIRSR" id="PIRSR031051-2"/>
    </source>
</evidence>
<dbReference type="InterPro" id="IPR023214">
    <property type="entry name" value="HAD_sf"/>
</dbReference>
<dbReference type="GO" id="GO:0046872">
    <property type="term" value="F:metal ion binding"/>
    <property type="evidence" value="ECO:0007669"/>
    <property type="project" value="UniProtKB-KW"/>
</dbReference>
<dbReference type="PIRSF" id="PIRSF031051">
    <property type="entry name" value="PyrdxlP_Pase_PHOSPHO2"/>
    <property type="match status" value="1"/>
</dbReference>
<keyword evidence="3 8" id="KW-0479">Metal-binding</keyword>
<proteinExistence type="inferred from homology"/>
<dbReference type="EMBL" id="JAHXZJ010001864">
    <property type="protein sequence ID" value="KAH0549257.1"/>
    <property type="molecule type" value="Genomic_DNA"/>
</dbReference>
<feature type="binding site" evidence="7">
    <location>
        <position position="113"/>
    </location>
    <ligand>
        <name>substrate</name>
    </ligand>
</feature>
<evidence type="ECO:0000256" key="4">
    <source>
        <dbReference type="ARBA" id="ARBA00022801"/>
    </source>
</evidence>
<comment type="cofactor">
    <cofactor evidence="1 8">
        <name>Mg(2+)</name>
        <dbReference type="ChEBI" id="CHEBI:18420"/>
    </cofactor>
</comment>
<dbReference type="Pfam" id="PF06888">
    <property type="entry name" value="Put_Phosphatase"/>
    <property type="match status" value="1"/>
</dbReference>
<evidence type="ECO:0000256" key="5">
    <source>
        <dbReference type="ARBA" id="ARBA00022842"/>
    </source>
</evidence>
<dbReference type="NCBIfam" id="TIGR01489">
    <property type="entry name" value="DKMTPPase-SF"/>
    <property type="match status" value="1"/>
</dbReference>
<dbReference type="NCBIfam" id="TIGR01488">
    <property type="entry name" value="HAD-SF-IB"/>
    <property type="match status" value="1"/>
</dbReference>
<keyword evidence="10" id="KW-1185">Reference proteome</keyword>
<evidence type="ECO:0000256" key="1">
    <source>
        <dbReference type="ARBA" id="ARBA00001946"/>
    </source>
</evidence>
<evidence type="ECO:0000256" key="3">
    <source>
        <dbReference type="ARBA" id="ARBA00022723"/>
    </source>
</evidence>
<feature type="active site" description="Proton donor" evidence="6">
    <location>
        <position position="26"/>
    </location>
</feature>
<reference evidence="9 10" key="1">
    <citation type="journal article" date="2021" name="J. Hered.">
        <title>A chromosome-level genome assembly of the parasitoid wasp, Cotesia glomerata (Hymenoptera: Braconidae).</title>
        <authorList>
            <person name="Pinto B.J."/>
            <person name="Weis J.J."/>
            <person name="Gamble T."/>
            <person name="Ode P.J."/>
            <person name="Paul R."/>
            <person name="Zaspel J.M."/>
        </authorList>
    </citation>
    <scope>NUCLEOTIDE SEQUENCE [LARGE SCALE GENOMIC DNA]</scope>
    <source>
        <strain evidence="9">CgM1</strain>
    </source>
</reference>
<evidence type="ECO:0000256" key="2">
    <source>
        <dbReference type="ARBA" id="ARBA00008541"/>
    </source>
</evidence>
<dbReference type="GO" id="GO:0016791">
    <property type="term" value="F:phosphatase activity"/>
    <property type="evidence" value="ECO:0007669"/>
    <property type="project" value="InterPro"/>
</dbReference>
<dbReference type="PANTHER" id="PTHR20889">
    <property type="entry name" value="PHOSPHATASE, ORPHAN 1, 2"/>
    <property type="match status" value="1"/>
</dbReference>
<protein>
    <submittedName>
        <fullName evidence="9">Uncharacterized protein</fullName>
    </submittedName>
</protein>
<feature type="binding site" evidence="8">
    <location>
        <position position="194"/>
    </location>
    <ligand>
        <name>Mg(2+)</name>
        <dbReference type="ChEBI" id="CHEBI:18420"/>
    </ligand>
</feature>
<dbReference type="Proteomes" id="UP000826195">
    <property type="component" value="Unassembled WGS sequence"/>
</dbReference>
<dbReference type="Gene3D" id="3.40.50.1000">
    <property type="entry name" value="HAD superfamily/HAD-like"/>
    <property type="match status" value="1"/>
</dbReference>
<dbReference type="InterPro" id="IPR006384">
    <property type="entry name" value="HAD_hydro_PyrdxlP_Pase-like"/>
</dbReference>
<organism evidence="9 10">
    <name type="scientific">Cotesia glomerata</name>
    <name type="common">Lepidopteran parasitic wasp</name>
    <name type="synonym">Apanteles glomeratus</name>
    <dbReference type="NCBI Taxonomy" id="32391"/>
    <lineage>
        <taxon>Eukaryota</taxon>
        <taxon>Metazoa</taxon>
        <taxon>Ecdysozoa</taxon>
        <taxon>Arthropoda</taxon>
        <taxon>Hexapoda</taxon>
        <taxon>Insecta</taxon>
        <taxon>Pterygota</taxon>
        <taxon>Neoptera</taxon>
        <taxon>Endopterygota</taxon>
        <taxon>Hymenoptera</taxon>
        <taxon>Apocrita</taxon>
        <taxon>Ichneumonoidea</taxon>
        <taxon>Braconidae</taxon>
        <taxon>Microgastrinae</taxon>
        <taxon>Cotesia</taxon>
    </lineage>
</organism>
<evidence type="ECO:0000313" key="9">
    <source>
        <dbReference type="EMBL" id="KAH0549257.1"/>
    </source>
</evidence>
<sequence>MKKKFINILVRQYKMAKPILMSFDFDHTIIDKNSDIVIRDLLPKECTETVKKLYKSCDSWTIFMRNIFELLHSNKITQKEINDVINCIPSVQGFEELLKNLHSNNCEVIIVSDSNSVFIENWLSYKQLNYTVNEIFTNPAWFDDKDLLNIEPYHEQNWCTLSEKNLCKGFILEEYIKKRKEHGVTFERIAYAGDGKNDLCPMLRLSDKDFAFPRQDYPIIKLLNEPDTKNKVKAKVIPWKTGSDIWNVLHPKINP</sequence>
<evidence type="ECO:0000313" key="10">
    <source>
        <dbReference type="Proteomes" id="UP000826195"/>
    </source>
</evidence>